<dbReference type="FunFam" id="3.30.160.60:FF:000446">
    <property type="entry name" value="Zinc finger protein"/>
    <property type="match status" value="1"/>
</dbReference>
<dbReference type="InterPro" id="IPR036770">
    <property type="entry name" value="Ankyrin_rpt-contain_sf"/>
</dbReference>
<dbReference type="PROSITE" id="PS00028">
    <property type="entry name" value="ZINC_FINGER_C2H2_1"/>
    <property type="match status" value="2"/>
</dbReference>
<evidence type="ECO:0000259" key="8">
    <source>
        <dbReference type="PROSITE" id="PS50157"/>
    </source>
</evidence>
<dbReference type="SUPFAM" id="SSF57667">
    <property type="entry name" value="beta-beta-alpha zinc fingers"/>
    <property type="match status" value="2"/>
</dbReference>
<feature type="domain" description="C2H2-type" evidence="8">
    <location>
        <begin position="33"/>
        <end position="60"/>
    </location>
</feature>
<proteinExistence type="predicted"/>
<evidence type="ECO:0000256" key="7">
    <source>
        <dbReference type="PROSITE-ProRule" id="PRU00042"/>
    </source>
</evidence>
<evidence type="ECO:0000256" key="1">
    <source>
        <dbReference type="ARBA" id="ARBA00022723"/>
    </source>
</evidence>
<keyword evidence="3 7" id="KW-0863">Zinc-finger</keyword>
<evidence type="ECO:0000256" key="2">
    <source>
        <dbReference type="ARBA" id="ARBA00022737"/>
    </source>
</evidence>
<dbReference type="SUPFAM" id="SSF48403">
    <property type="entry name" value="Ankyrin repeat"/>
    <property type="match status" value="1"/>
</dbReference>
<dbReference type="InterPro" id="IPR036236">
    <property type="entry name" value="Znf_C2H2_sf"/>
</dbReference>
<evidence type="ECO:0000256" key="6">
    <source>
        <dbReference type="PROSITE-ProRule" id="PRU00023"/>
    </source>
</evidence>
<evidence type="ECO:0000256" key="4">
    <source>
        <dbReference type="ARBA" id="ARBA00022833"/>
    </source>
</evidence>
<sequence>MEPGVVFSCGHCSKTFAMRMDYNRHQKSHERPHKCSICDRSFGLKTDRDRHRITHSAIRPKFMCAFPGCNFKGASRKRYLLQHMQTSHVDRKDANSQNTILHLYQQAPNVIITQAEERYLHLLEAINQRNDTSVKEILSMDTSLLKLKHRGATAGGLAAAKGHLEILKMIIEAGVDVNINSQDPWIHQALRNGHFPTAEFLVESGADFSRVNEIPSLKERFFVRNLDGAAAGDLAAAKGILGLLKIIVAAGVDVNINTSDPWLHQTLRNKHFPAAEFLIKSGADIDAKSSENQTAFEAAVLRGCEKSISLLHQSGADMHPGSGSKAQFANWKGGLSRSIWLRLWCKQGKVFAEDEISSWGRTGWQWFRPDPAAHDFYLRMNIGKNKLGLGSFAVAKFLLDHGAQELPDDGMRDPFQPRRVRSIVEILTGIGRSLSIHEIPRSCEEPATTVLSTINYGKKSMVQLLLEDQASSGDRYLWERVVYHDDDYWYDGETPERVVRLLSKLGPLGSSEKSLTPDR</sequence>
<gene>
    <name evidence="9" type="ORF">L207DRAFT_575655</name>
</gene>
<dbReference type="EMBL" id="KZ613937">
    <property type="protein sequence ID" value="PMD49012.1"/>
    <property type="molecule type" value="Genomic_DNA"/>
</dbReference>
<dbReference type="Gene3D" id="3.30.160.60">
    <property type="entry name" value="Classic Zinc Finger"/>
    <property type="match status" value="1"/>
</dbReference>
<feature type="domain" description="C2H2-type" evidence="8">
    <location>
        <begin position="7"/>
        <end position="34"/>
    </location>
</feature>
<dbReference type="Gene3D" id="1.25.40.20">
    <property type="entry name" value="Ankyrin repeat-containing domain"/>
    <property type="match status" value="1"/>
</dbReference>
<evidence type="ECO:0000256" key="3">
    <source>
        <dbReference type="ARBA" id="ARBA00022771"/>
    </source>
</evidence>
<keyword evidence="4" id="KW-0862">Zinc</keyword>
<dbReference type="PROSITE" id="PS50297">
    <property type="entry name" value="ANK_REP_REGION"/>
    <property type="match status" value="1"/>
</dbReference>
<dbReference type="Proteomes" id="UP000235786">
    <property type="component" value="Unassembled WGS sequence"/>
</dbReference>
<evidence type="ECO:0000313" key="10">
    <source>
        <dbReference type="Proteomes" id="UP000235786"/>
    </source>
</evidence>
<feature type="repeat" description="ANK" evidence="6">
    <location>
        <begin position="150"/>
        <end position="182"/>
    </location>
</feature>
<dbReference type="GO" id="GO:0008270">
    <property type="term" value="F:zinc ion binding"/>
    <property type="evidence" value="ECO:0007669"/>
    <property type="project" value="UniProtKB-KW"/>
</dbReference>
<dbReference type="SMART" id="SM00355">
    <property type="entry name" value="ZnF_C2H2"/>
    <property type="match status" value="3"/>
</dbReference>
<keyword evidence="10" id="KW-1185">Reference proteome</keyword>
<organism evidence="9 10">
    <name type="scientific">Hyaloscypha variabilis (strain UAMH 11265 / GT02V1 / F)</name>
    <name type="common">Meliniomyces variabilis</name>
    <dbReference type="NCBI Taxonomy" id="1149755"/>
    <lineage>
        <taxon>Eukaryota</taxon>
        <taxon>Fungi</taxon>
        <taxon>Dikarya</taxon>
        <taxon>Ascomycota</taxon>
        <taxon>Pezizomycotina</taxon>
        <taxon>Leotiomycetes</taxon>
        <taxon>Helotiales</taxon>
        <taxon>Hyaloscyphaceae</taxon>
        <taxon>Hyaloscypha</taxon>
        <taxon>Hyaloscypha variabilis</taxon>
    </lineage>
</organism>
<dbReference type="STRING" id="1149755.A0A2J6SE33"/>
<protein>
    <submittedName>
        <fullName evidence="9">Ankyrin</fullName>
    </submittedName>
</protein>
<dbReference type="AlphaFoldDB" id="A0A2J6SE33"/>
<dbReference type="Pfam" id="PF12796">
    <property type="entry name" value="Ank_2"/>
    <property type="match status" value="2"/>
</dbReference>
<keyword evidence="1" id="KW-0479">Metal-binding</keyword>
<dbReference type="InterPro" id="IPR013087">
    <property type="entry name" value="Znf_C2H2_type"/>
</dbReference>
<dbReference type="SMART" id="SM00248">
    <property type="entry name" value="ANK"/>
    <property type="match status" value="5"/>
</dbReference>
<dbReference type="InterPro" id="IPR002110">
    <property type="entry name" value="Ankyrin_rpt"/>
</dbReference>
<accession>A0A2J6SE33</accession>
<dbReference type="PROSITE" id="PS50157">
    <property type="entry name" value="ZINC_FINGER_C2H2_2"/>
    <property type="match status" value="2"/>
</dbReference>
<feature type="repeat" description="ANK" evidence="6">
    <location>
        <begin position="186"/>
        <end position="213"/>
    </location>
</feature>
<evidence type="ECO:0000256" key="5">
    <source>
        <dbReference type="ARBA" id="ARBA00023043"/>
    </source>
</evidence>
<name>A0A2J6SE33_HYAVF</name>
<dbReference type="OrthoDB" id="20872at2759"/>
<dbReference type="PANTHER" id="PTHR24171">
    <property type="entry name" value="ANKYRIN REPEAT DOMAIN-CONTAINING PROTEIN 39-RELATED"/>
    <property type="match status" value="1"/>
</dbReference>
<evidence type="ECO:0000313" key="9">
    <source>
        <dbReference type="EMBL" id="PMD49012.1"/>
    </source>
</evidence>
<dbReference type="PROSITE" id="PS50088">
    <property type="entry name" value="ANK_REPEAT"/>
    <property type="match status" value="2"/>
</dbReference>
<keyword evidence="2" id="KW-0677">Repeat</keyword>
<keyword evidence="5 6" id="KW-0040">ANK repeat</keyword>
<reference evidence="9 10" key="1">
    <citation type="submission" date="2016-04" db="EMBL/GenBank/DDBJ databases">
        <title>A degradative enzymes factory behind the ericoid mycorrhizal symbiosis.</title>
        <authorList>
            <consortium name="DOE Joint Genome Institute"/>
            <person name="Martino E."/>
            <person name="Morin E."/>
            <person name="Grelet G."/>
            <person name="Kuo A."/>
            <person name="Kohler A."/>
            <person name="Daghino S."/>
            <person name="Barry K."/>
            <person name="Choi C."/>
            <person name="Cichocki N."/>
            <person name="Clum A."/>
            <person name="Copeland A."/>
            <person name="Hainaut M."/>
            <person name="Haridas S."/>
            <person name="Labutti K."/>
            <person name="Lindquist E."/>
            <person name="Lipzen A."/>
            <person name="Khouja H.-R."/>
            <person name="Murat C."/>
            <person name="Ohm R."/>
            <person name="Olson A."/>
            <person name="Spatafora J."/>
            <person name="Veneault-Fourrey C."/>
            <person name="Henrissat B."/>
            <person name="Grigoriev I."/>
            <person name="Martin F."/>
            <person name="Perotto S."/>
        </authorList>
    </citation>
    <scope>NUCLEOTIDE SEQUENCE [LARGE SCALE GENOMIC DNA]</scope>
    <source>
        <strain evidence="9 10">F</strain>
    </source>
</reference>